<dbReference type="GO" id="GO:0043565">
    <property type="term" value="F:sequence-specific DNA binding"/>
    <property type="evidence" value="ECO:0007669"/>
    <property type="project" value="InterPro"/>
</dbReference>
<dbReference type="PANTHER" id="PTHR43280:SF2">
    <property type="entry name" value="HTH-TYPE TRANSCRIPTIONAL REGULATOR EXSA"/>
    <property type="match status" value="1"/>
</dbReference>
<dbReference type="Pfam" id="PF02311">
    <property type="entry name" value="AraC_binding"/>
    <property type="match status" value="1"/>
</dbReference>
<dbReference type="InterPro" id="IPR009057">
    <property type="entry name" value="Homeodomain-like_sf"/>
</dbReference>
<proteinExistence type="predicted"/>
<dbReference type="EMBL" id="AZFF01000020">
    <property type="protein sequence ID" value="KRL53359.1"/>
    <property type="molecule type" value="Genomic_DNA"/>
</dbReference>
<evidence type="ECO:0000256" key="1">
    <source>
        <dbReference type="ARBA" id="ARBA00023015"/>
    </source>
</evidence>
<keyword evidence="6" id="KW-1185">Reference proteome</keyword>
<sequence length="327" mass="38254">MNIYFTKCRYVTFSGWRCSLVNTVSCFSLNAPVLHFSSGKFTAGKNWQHKHMYHEGNFEIIIVIHGKLFLQIDQNKLQITAGEAFALPPYHHLCGYQFSPEGTQYFWFHFFVKPGGLKNIQFKTKREIIDTIFKKTDALLPLQFKICEKNKTFLLANQILDVSKGNYFTPLAVDYLLTELIIQLADDYHKQLSGTLISMKKNRVDTIKDWIRANLNSHLKVTDVANAFNLNARYLVRFFKHETGQTVIAYINQLKMDKAKELLIRSDLSIKQVAGEVYFEDEKRFMKVFKNNFNLTPTEFRRAYTRKFLDSSRFDPEVPIKQTPERQ</sequence>
<dbReference type="STRING" id="1114972.FD35_GL001294"/>
<dbReference type="eggNOG" id="COG4977">
    <property type="taxonomic scope" value="Bacteria"/>
</dbReference>
<accession>A0A0R1R8G0</accession>
<comment type="caution">
    <text evidence="5">The sequence shown here is derived from an EMBL/GenBank/DDBJ whole genome shotgun (WGS) entry which is preliminary data.</text>
</comment>
<evidence type="ECO:0000256" key="3">
    <source>
        <dbReference type="ARBA" id="ARBA00023163"/>
    </source>
</evidence>
<dbReference type="InterPro" id="IPR037923">
    <property type="entry name" value="HTH-like"/>
</dbReference>
<keyword evidence="1" id="KW-0805">Transcription regulation</keyword>
<dbReference type="Proteomes" id="UP000051999">
    <property type="component" value="Unassembled WGS sequence"/>
</dbReference>
<dbReference type="Pfam" id="PF12833">
    <property type="entry name" value="HTH_18"/>
    <property type="match status" value="1"/>
</dbReference>
<feature type="domain" description="HTH araC/xylS-type" evidence="4">
    <location>
        <begin position="205"/>
        <end position="303"/>
    </location>
</feature>
<dbReference type="PATRIC" id="fig|1114972.6.peg.1312"/>
<reference evidence="5 6" key="1">
    <citation type="journal article" date="2015" name="Genome Announc.">
        <title>Expanding the biotechnology potential of lactobacilli through comparative genomics of 213 strains and associated genera.</title>
        <authorList>
            <person name="Sun Z."/>
            <person name="Harris H.M."/>
            <person name="McCann A."/>
            <person name="Guo C."/>
            <person name="Argimon S."/>
            <person name="Zhang W."/>
            <person name="Yang X."/>
            <person name="Jeffery I.B."/>
            <person name="Cooney J.C."/>
            <person name="Kagawa T.F."/>
            <person name="Liu W."/>
            <person name="Song Y."/>
            <person name="Salvetti E."/>
            <person name="Wrobel A."/>
            <person name="Rasinkangas P."/>
            <person name="Parkhill J."/>
            <person name="Rea M.C."/>
            <person name="O'Sullivan O."/>
            <person name="Ritari J."/>
            <person name="Douillard F.P."/>
            <person name="Paul Ross R."/>
            <person name="Yang R."/>
            <person name="Briner A.E."/>
            <person name="Felis G.E."/>
            <person name="de Vos W.M."/>
            <person name="Barrangou R."/>
            <person name="Klaenhammer T.R."/>
            <person name="Caufield P.W."/>
            <person name="Cui Y."/>
            <person name="Zhang H."/>
            <person name="O'Toole P.W."/>
        </authorList>
    </citation>
    <scope>NUCLEOTIDE SEQUENCE [LARGE SCALE GENOMIC DNA]</scope>
    <source>
        <strain evidence="5 6">DSM 15814</strain>
    </source>
</reference>
<gene>
    <name evidence="5" type="ORF">FD35_GL001294</name>
</gene>
<dbReference type="InterPro" id="IPR018060">
    <property type="entry name" value="HTH_AraC"/>
</dbReference>
<dbReference type="PANTHER" id="PTHR43280">
    <property type="entry name" value="ARAC-FAMILY TRANSCRIPTIONAL REGULATOR"/>
    <property type="match status" value="1"/>
</dbReference>
<evidence type="ECO:0000313" key="6">
    <source>
        <dbReference type="Proteomes" id="UP000051999"/>
    </source>
</evidence>
<organism evidence="5 6">
    <name type="scientific">Furfurilactobacillus rossiae DSM 15814</name>
    <dbReference type="NCBI Taxonomy" id="1114972"/>
    <lineage>
        <taxon>Bacteria</taxon>
        <taxon>Bacillati</taxon>
        <taxon>Bacillota</taxon>
        <taxon>Bacilli</taxon>
        <taxon>Lactobacillales</taxon>
        <taxon>Lactobacillaceae</taxon>
        <taxon>Furfurilactobacillus</taxon>
    </lineage>
</organism>
<dbReference type="SUPFAM" id="SSF46689">
    <property type="entry name" value="Homeodomain-like"/>
    <property type="match status" value="2"/>
</dbReference>
<dbReference type="GO" id="GO:0003700">
    <property type="term" value="F:DNA-binding transcription factor activity"/>
    <property type="evidence" value="ECO:0007669"/>
    <property type="project" value="InterPro"/>
</dbReference>
<dbReference type="AlphaFoldDB" id="A0A0R1R8G0"/>
<evidence type="ECO:0000259" key="4">
    <source>
        <dbReference type="PROSITE" id="PS01124"/>
    </source>
</evidence>
<dbReference type="InterPro" id="IPR003313">
    <property type="entry name" value="AraC-bd"/>
</dbReference>
<dbReference type="PROSITE" id="PS01124">
    <property type="entry name" value="HTH_ARAC_FAMILY_2"/>
    <property type="match status" value="1"/>
</dbReference>
<keyword evidence="3" id="KW-0804">Transcription</keyword>
<keyword evidence="2" id="KW-0238">DNA-binding</keyword>
<evidence type="ECO:0000256" key="2">
    <source>
        <dbReference type="ARBA" id="ARBA00023125"/>
    </source>
</evidence>
<dbReference type="Gene3D" id="1.10.10.60">
    <property type="entry name" value="Homeodomain-like"/>
    <property type="match status" value="2"/>
</dbReference>
<evidence type="ECO:0000313" key="5">
    <source>
        <dbReference type="EMBL" id="KRL53359.1"/>
    </source>
</evidence>
<dbReference type="SUPFAM" id="SSF51215">
    <property type="entry name" value="Regulatory protein AraC"/>
    <property type="match status" value="1"/>
</dbReference>
<dbReference type="SMART" id="SM00342">
    <property type="entry name" value="HTH_ARAC"/>
    <property type="match status" value="1"/>
</dbReference>
<name>A0A0R1R8G0_9LACO</name>
<protein>
    <submittedName>
        <fullName evidence="5">AraC family transcriptional regulator</fullName>
    </submittedName>
</protein>